<organism evidence="1 2">
    <name type="scientific">Plasmodium ovale</name>
    <name type="common">malaria parasite P. ovale</name>
    <dbReference type="NCBI Taxonomy" id="36330"/>
    <lineage>
        <taxon>Eukaryota</taxon>
        <taxon>Sar</taxon>
        <taxon>Alveolata</taxon>
        <taxon>Apicomplexa</taxon>
        <taxon>Aconoidasida</taxon>
        <taxon>Haemosporida</taxon>
        <taxon>Plasmodiidae</taxon>
        <taxon>Plasmodium</taxon>
        <taxon>Plasmodium (Plasmodium)</taxon>
    </lineage>
</organism>
<reference evidence="1 2" key="1">
    <citation type="submission" date="2016-06" db="EMBL/GenBank/DDBJ databases">
        <authorList>
            <consortium name="Pathogen Informatics"/>
        </authorList>
    </citation>
    <scope>NUCLEOTIDE SEQUENCE [LARGE SCALE GENOMIC DNA]</scope>
    <source>
        <strain evidence="1">PocGH01</strain>
    </source>
</reference>
<dbReference type="VEuPathDB" id="PlasmoDB:PocGH01_07043200"/>
<accession>A0A1D3U8B6</accession>
<dbReference type="AlphaFoldDB" id="A0A1D3U8B6"/>
<dbReference type="EMBL" id="LT594588">
    <property type="protein sequence ID" value="SCQ16344.1"/>
    <property type="molecule type" value="Genomic_DNA"/>
</dbReference>
<dbReference type="Proteomes" id="UP000242942">
    <property type="component" value="Chromosome 7"/>
</dbReference>
<gene>
    <name evidence="1" type="primary">PocGH01_07043200</name>
    <name evidence="1" type="ORF">POCGH01_07043200</name>
</gene>
<name>A0A1D3U8B6_PLAOA</name>
<dbReference type="OrthoDB" id="387225at2759"/>
<keyword evidence="2" id="KW-1185">Reference proteome</keyword>
<sequence length="272" mass="32540">MRPLKVKDENMSLSAKGYLHSAGINIASTISCKNVCENYVKINLIRFKSFKKFLLGEGGTLFKIEKGITFWRILGERNENEAEKVKRDGFYLKKSLKKITEDVPFDILSGEKNNDKNEVDGNQGLDVIKMISSGKKDWYEKCLKERKHYWLAKMDFWNDIENYTWKELFYGDKTKDIDKLWKEKMRDAWFNYITKQMWTEDVRDTKHFKKMLEKGKSPTEIRDTFIKKARTFVQKKKKIMYAGDKFLTAHLDEWVEEKNTRERLKREKMRSF</sequence>
<proteinExistence type="predicted"/>
<evidence type="ECO:0000313" key="1">
    <source>
        <dbReference type="EMBL" id="SCQ16344.1"/>
    </source>
</evidence>
<protein>
    <submittedName>
        <fullName evidence="1">Uncharacterized protein</fullName>
    </submittedName>
</protein>
<evidence type="ECO:0000313" key="2">
    <source>
        <dbReference type="Proteomes" id="UP000242942"/>
    </source>
</evidence>
<dbReference type="PROSITE" id="PS51257">
    <property type="entry name" value="PROKAR_LIPOPROTEIN"/>
    <property type="match status" value="1"/>
</dbReference>
<dbReference type="VEuPathDB" id="PlasmoDB:POWCR01_070037300"/>